<reference evidence="2" key="1">
    <citation type="journal article" date="2022" name="Int. J. Mol. Sci.">
        <title>Draft Genome of Tanacetum Coccineum: Genomic Comparison of Closely Related Tanacetum-Family Plants.</title>
        <authorList>
            <person name="Yamashiro T."/>
            <person name="Shiraishi A."/>
            <person name="Nakayama K."/>
            <person name="Satake H."/>
        </authorList>
    </citation>
    <scope>NUCLEOTIDE SEQUENCE</scope>
</reference>
<protein>
    <submittedName>
        <fullName evidence="2">Uncharacterized protein</fullName>
    </submittedName>
</protein>
<dbReference type="EMBL" id="BQNB010015657">
    <property type="protein sequence ID" value="GJT42583.1"/>
    <property type="molecule type" value="Genomic_DNA"/>
</dbReference>
<evidence type="ECO:0000313" key="3">
    <source>
        <dbReference type="Proteomes" id="UP001151760"/>
    </source>
</evidence>
<comment type="caution">
    <text evidence="2">The sequence shown here is derived from an EMBL/GenBank/DDBJ whole genome shotgun (WGS) entry which is preliminary data.</text>
</comment>
<keyword evidence="3" id="KW-1185">Reference proteome</keyword>
<proteinExistence type="predicted"/>
<feature type="region of interest" description="Disordered" evidence="1">
    <location>
        <begin position="38"/>
        <end position="58"/>
    </location>
</feature>
<evidence type="ECO:0000313" key="2">
    <source>
        <dbReference type="EMBL" id="GJT42583.1"/>
    </source>
</evidence>
<gene>
    <name evidence="2" type="ORF">Tco_0951298</name>
</gene>
<evidence type="ECO:0000256" key="1">
    <source>
        <dbReference type="SAM" id="MobiDB-lite"/>
    </source>
</evidence>
<dbReference type="Proteomes" id="UP001151760">
    <property type="component" value="Unassembled WGS sequence"/>
</dbReference>
<reference evidence="2" key="2">
    <citation type="submission" date="2022-01" db="EMBL/GenBank/DDBJ databases">
        <authorList>
            <person name="Yamashiro T."/>
            <person name="Shiraishi A."/>
            <person name="Satake H."/>
            <person name="Nakayama K."/>
        </authorList>
    </citation>
    <scope>NUCLEOTIDE SEQUENCE</scope>
</reference>
<organism evidence="2 3">
    <name type="scientific">Tanacetum coccineum</name>
    <dbReference type="NCBI Taxonomy" id="301880"/>
    <lineage>
        <taxon>Eukaryota</taxon>
        <taxon>Viridiplantae</taxon>
        <taxon>Streptophyta</taxon>
        <taxon>Embryophyta</taxon>
        <taxon>Tracheophyta</taxon>
        <taxon>Spermatophyta</taxon>
        <taxon>Magnoliopsida</taxon>
        <taxon>eudicotyledons</taxon>
        <taxon>Gunneridae</taxon>
        <taxon>Pentapetalae</taxon>
        <taxon>asterids</taxon>
        <taxon>campanulids</taxon>
        <taxon>Asterales</taxon>
        <taxon>Asteraceae</taxon>
        <taxon>Asteroideae</taxon>
        <taxon>Anthemideae</taxon>
        <taxon>Anthemidinae</taxon>
        <taxon>Tanacetum</taxon>
    </lineage>
</organism>
<accession>A0ABQ5DWG7</accession>
<sequence>METPEDDLVANVGRSGNAQEMEAKIKNQNMLSLDTINGTPKENLGLNSKNNKDGDNSKFNMGMIVNKGTNTNLDEGVKEIEKDNSRSLNDDAKRTISQILVNLQRQTRDKETMVGGSEHELNKLHTLMLGNT</sequence>
<name>A0ABQ5DWG7_9ASTR</name>